<dbReference type="Proteomes" id="UP000325315">
    <property type="component" value="Unassembled WGS sequence"/>
</dbReference>
<dbReference type="InterPro" id="IPR053134">
    <property type="entry name" value="RNA-dir_DNA_polymerase"/>
</dbReference>
<dbReference type="PANTHER" id="PTHR24559">
    <property type="entry name" value="TRANSPOSON TY3-I GAG-POL POLYPROTEIN"/>
    <property type="match status" value="1"/>
</dbReference>
<proteinExistence type="predicted"/>
<gene>
    <name evidence="2" type="ORF">EPI10_024343</name>
</gene>
<name>A0A5B6VWN9_9ROSI</name>
<dbReference type="InterPro" id="IPR043502">
    <property type="entry name" value="DNA/RNA_pol_sf"/>
</dbReference>
<dbReference type="InterPro" id="IPR000477">
    <property type="entry name" value="RT_dom"/>
</dbReference>
<accession>A0A5B6VWN9</accession>
<sequence length="257" mass="29731">MILLRWARLRTLVGNFPEELLGTALVSIAPYHIAPKELKELKCQFQGLLDTGFIRPVCPCGVHRCFLLRKRISNKCPLLRINDLFNQFCGASVFSKIDFRSGYHQLKVKEANVHKTTFKTRYGHYKFLVFAFELTNALIAFMDLMNQVFQPYLDQFLVVFIDDILSILRSRRSVTSIFVRLFRFFEKKELHAKLISAEGIRVDPKKIEIFVEGFSLLVAPLTDLLHKIDSFVWAIEQQSSFKKAQIGFDLGTRFDSA</sequence>
<evidence type="ECO:0000313" key="2">
    <source>
        <dbReference type="EMBL" id="KAA3474009.1"/>
    </source>
</evidence>
<organism evidence="2 3">
    <name type="scientific">Gossypium australe</name>
    <dbReference type="NCBI Taxonomy" id="47621"/>
    <lineage>
        <taxon>Eukaryota</taxon>
        <taxon>Viridiplantae</taxon>
        <taxon>Streptophyta</taxon>
        <taxon>Embryophyta</taxon>
        <taxon>Tracheophyta</taxon>
        <taxon>Spermatophyta</taxon>
        <taxon>Magnoliopsida</taxon>
        <taxon>eudicotyledons</taxon>
        <taxon>Gunneridae</taxon>
        <taxon>Pentapetalae</taxon>
        <taxon>rosids</taxon>
        <taxon>malvids</taxon>
        <taxon>Malvales</taxon>
        <taxon>Malvaceae</taxon>
        <taxon>Malvoideae</taxon>
        <taxon>Gossypium</taxon>
    </lineage>
</organism>
<dbReference type="PANTHER" id="PTHR24559:SF447">
    <property type="entry name" value="RNA-DIRECTED DNA POLYMERASE HOMOLOG"/>
    <property type="match status" value="1"/>
</dbReference>
<dbReference type="CDD" id="cd01647">
    <property type="entry name" value="RT_LTR"/>
    <property type="match status" value="1"/>
</dbReference>
<feature type="domain" description="Reverse transcriptase" evidence="1">
    <location>
        <begin position="90"/>
        <end position="210"/>
    </location>
</feature>
<keyword evidence="3" id="KW-1185">Reference proteome</keyword>
<dbReference type="EMBL" id="SMMG02000005">
    <property type="protein sequence ID" value="KAA3474009.1"/>
    <property type="molecule type" value="Genomic_DNA"/>
</dbReference>
<dbReference type="Gene3D" id="3.10.10.10">
    <property type="entry name" value="HIV Type 1 Reverse Transcriptase, subunit A, domain 1"/>
    <property type="match status" value="1"/>
</dbReference>
<evidence type="ECO:0000259" key="1">
    <source>
        <dbReference type="Pfam" id="PF00078"/>
    </source>
</evidence>
<protein>
    <submittedName>
        <fullName evidence="2">Retrotransposon protein</fullName>
    </submittedName>
</protein>
<dbReference type="SUPFAM" id="SSF56672">
    <property type="entry name" value="DNA/RNA polymerases"/>
    <property type="match status" value="1"/>
</dbReference>
<evidence type="ECO:0000313" key="3">
    <source>
        <dbReference type="Proteomes" id="UP000325315"/>
    </source>
</evidence>
<comment type="caution">
    <text evidence="2">The sequence shown here is derived from an EMBL/GenBank/DDBJ whole genome shotgun (WGS) entry which is preliminary data.</text>
</comment>
<dbReference type="Gene3D" id="3.30.70.270">
    <property type="match status" value="1"/>
</dbReference>
<reference evidence="3" key="1">
    <citation type="journal article" date="2019" name="Plant Biotechnol. J.">
        <title>Genome sequencing of the Australian wild diploid species Gossypium australe highlights disease resistance and delayed gland morphogenesis.</title>
        <authorList>
            <person name="Cai Y."/>
            <person name="Cai X."/>
            <person name="Wang Q."/>
            <person name="Wang P."/>
            <person name="Zhang Y."/>
            <person name="Cai C."/>
            <person name="Xu Y."/>
            <person name="Wang K."/>
            <person name="Zhou Z."/>
            <person name="Wang C."/>
            <person name="Geng S."/>
            <person name="Li B."/>
            <person name="Dong Q."/>
            <person name="Hou Y."/>
            <person name="Wang H."/>
            <person name="Ai P."/>
            <person name="Liu Z."/>
            <person name="Yi F."/>
            <person name="Sun M."/>
            <person name="An G."/>
            <person name="Cheng J."/>
            <person name="Zhang Y."/>
            <person name="Shi Q."/>
            <person name="Xie Y."/>
            <person name="Shi X."/>
            <person name="Chang Y."/>
            <person name="Huang F."/>
            <person name="Chen Y."/>
            <person name="Hong S."/>
            <person name="Mi L."/>
            <person name="Sun Q."/>
            <person name="Zhang L."/>
            <person name="Zhou B."/>
            <person name="Peng R."/>
            <person name="Zhang X."/>
            <person name="Liu F."/>
        </authorList>
    </citation>
    <scope>NUCLEOTIDE SEQUENCE [LARGE SCALE GENOMIC DNA]</scope>
    <source>
        <strain evidence="3">cv. PA1801</strain>
    </source>
</reference>
<dbReference type="InterPro" id="IPR043128">
    <property type="entry name" value="Rev_trsase/Diguanyl_cyclase"/>
</dbReference>
<dbReference type="AlphaFoldDB" id="A0A5B6VWN9"/>
<dbReference type="Pfam" id="PF00078">
    <property type="entry name" value="RVT_1"/>
    <property type="match status" value="1"/>
</dbReference>